<evidence type="ECO:0000313" key="2">
    <source>
        <dbReference type="Proteomes" id="UP000703822"/>
    </source>
</evidence>
<dbReference type="AlphaFoldDB" id="A0A943LTS4"/>
<name>A0A943LTS4_STRVE</name>
<dbReference type="Proteomes" id="UP000703822">
    <property type="component" value="Unassembled WGS sequence"/>
</dbReference>
<sequence>MNIFVYTDESGVFDKKHENIYVFGGVIFLDSESKEIAGRKYISAENKLKERHNRYKNVELKACILANKHKGSLFRSLNKEITFSIVIKQQNVLNRIYANKKSKQRYLDYAYKIGLKKVFQKLIDSKIINSNEVERLYVFNDEHTTATNGRYELKEALEAEFKNGTFNYDWNKFYPPIFENLKEIKLEYCNSAKKPHIRMADIIANKAYYLSKARKIDELQNKMIVHFLP</sequence>
<protein>
    <submittedName>
        <fullName evidence="1">DUF3800 domain-containing protein</fullName>
    </submittedName>
</protein>
<dbReference type="InterPro" id="IPR024524">
    <property type="entry name" value="DUF3800"/>
</dbReference>
<organism evidence="1 2">
    <name type="scientific">Streptococcus vestibularis</name>
    <dbReference type="NCBI Taxonomy" id="1343"/>
    <lineage>
        <taxon>Bacteria</taxon>
        <taxon>Bacillati</taxon>
        <taxon>Bacillota</taxon>
        <taxon>Bacilli</taxon>
        <taxon>Lactobacillales</taxon>
        <taxon>Streptococcaceae</taxon>
        <taxon>Streptococcus</taxon>
    </lineage>
</organism>
<reference evidence="1" key="1">
    <citation type="submission" date="2021-05" db="EMBL/GenBank/DDBJ databases">
        <title>Infant gut strain persistence is associated with maternal origin, phylogeny, and functional potential including surface adhesion and iron acquisition.</title>
        <authorList>
            <person name="Lou Y.C."/>
        </authorList>
    </citation>
    <scope>NUCLEOTIDE SEQUENCE</scope>
    <source>
        <strain evidence="1">L3_122_031G1_dasL3_122_031G1_maxbin2.maxbin.025s ta_sub</strain>
    </source>
</reference>
<evidence type="ECO:0000313" key="1">
    <source>
        <dbReference type="EMBL" id="MBS6097733.1"/>
    </source>
</evidence>
<accession>A0A943LTS4</accession>
<dbReference type="EMBL" id="JAHAGS010000081">
    <property type="protein sequence ID" value="MBS6097733.1"/>
    <property type="molecule type" value="Genomic_DNA"/>
</dbReference>
<gene>
    <name evidence="1" type="ORF">KH901_04570</name>
</gene>
<dbReference type="Pfam" id="PF12686">
    <property type="entry name" value="DUF3800"/>
    <property type="match status" value="1"/>
</dbReference>
<comment type="caution">
    <text evidence="1">The sequence shown here is derived from an EMBL/GenBank/DDBJ whole genome shotgun (WGS) entry which is preliminary data.</text>
</comment>
<proteinExistence type="predicted"/>